<evidence type="ECO:0000256" key="3">
    <source>
        <dbReference type="ARBA" id="ARBA00023125"/>
    </source>
</evidence>
<dbReference type="InterPro" id="IPR036388">
    <property type="entry name" value="WH-like_DNA-bd_sf"/>
</dbReference>
<dbReference type="PROSITE" id="PS50931">
    <property type="entry name" value="HTH_LYSR"/>
    <property type="match status" value="1"/>
</dbReference>
<evidence type="ECO:0000256" key="1">
    <source>
        <dbReference type="ARBA" id="ARBA00009437"/>
    </source>
</evidence>
<dbReference type="Pfam" id="PF00126">
    <property type="entry name" value="HTH_1"/>
    <property type="match status" value="1"/>
</dbReference>
<dbReference type="EMBL" id="JAUNQW010000022">
    <property type="protein sequence ID" value="MDO5457719.1"/>
    <property type="molecule type" value="Genomic_DNA"/>
</dbReference>
<sequence length="309" mass="34976">MEVKVLDLKQLETFMTVVEWGSFSDAAKHLYLSQPTVSVHIKQLEEEFDTELIKRTTKSIEMTKDGREFYNYAKSISDIISNAKDTFSNKGSSNLGITASSIPASYLLPEVIKAYHDKFPEVLITVDQTDSIDATDRVLKGRSNVGLVGSVSMNSDLKYEKLCEDKLVIVAPYNEYFLDMKEREASLEEILQEPIVSREQGSGTLKEAVKMLRALDVDPANFEIIAVVNSNEALINYVKAGLGISIISEIAVLEDVRNENLITFDIDAVESYRHFYMITRKNSVLSQQMNHFIDFFTTYIKQNQALYSM</sequence>
<gene>
    <name evidence="6" type="ORF">Q4F26_05160</name>
</gene>
<dbReference type="InterPro" id="IPR005119">
    <property type="entry name" value="LysR_subst-bd"/>
</dbReference>
<comment type="caution">
    <text evidence="6">The sequence shown here is derived from an EMBL/GenBank/DDBJ whole genome shotgun (WGS) entry which is preliminary data.</text>
</comment>
<accession>A0AA43UD07</accession>
<name>A0AA43UD07_9LACT</name>
<keyword evidence="3" id="KW-0238">DNA-binding</keyword>
<dbReference type="PANTHER" id="PTHR30126">
    <property type="entry name" value="HTH-TYPE TRANSCRIPTIONAL REGULATOR"/>
    <property type="match status" value="1"/>
</dbReference>
<dbReference type="InterPro" id="IPR036390">
    <property type="entry name" value="WH_DNA-bd_sf"/>
</dbReference>
<dbReference type="NCBIfam" id="NF040786">
    <property type="entry name" value="LysR_Sec_metab"/>
    <property type="match status" value="1"/>
</dbReference>
<dbReference type="PANTHER" id="PTHR30126:SF40">
    <property type="entry name" value="HTH-TYPE TRANSCRIPTIONAL REGULATOR GLTR"/>
    <property type="match status" value="1"/>
</dbReference>
<dbReference type="GO" id="GO:0000976">
    <property type="term" value="F:transcription cis-regulatory region binding"/>
    <property type="evidence" value="ECO:0007669"/>
    <property type="project" value="TreeGrafter"/>
</dbReference>
<dbReference type="InterPro" id="IPR047788">
    <property type="entry name" value="LysR-like_Sec_metab"/>
</dbReference>
<dbReference type="SUPFAM" id="SSF53850">
    <property type="entry name" value="Periplasmic binding protein-like II"/>
    <property type="match status" value="1"/>
</dbReference>
<dbReference type="AlphaFoldDB" id="A0AA43UD07"/>
<dbReference type="GO" id="GO:0003700">
    <property type="term" value="F:DNA-binding transcription factor activity"/>
    <property type="evidence" value="ECO:0007669"/>
    <property type="project" value="InterPro"/>
</dbReference>
<reference evidence="6" key="1">
    <citation type="submission" date="2023-07" db="EMBL/GenBank/DDBJ databases">
        <title>Between Cages and Wild: Unraveling the Impact of Captivity on Animal Microbiomes and Antimicrobial Resistance.</title>
        <authorList>
            <person name="Schmartz G.P."/>
            <person name="Rehner J."/>
            <person name="Schuff M.J."/>
            <person name="Becker S.L."/>
            <person name="Kravczyk M."/>
            <person name="Gurevich A."/>
            <person name="Francke R."/>
            <person name="Mueller R."/>
            <person name="Keller V."/>
            <person name="Keller A."/>
        </authorList>
    </citation>
    <scope>NUCLEOTIDE SEQUENCE</scope>
    <source>
        <strain evidence="6">S39M_St_73</strain>
    </source>
</reference>
<dbReference type="Gene3D" id="1.10.10.10">
    <property type="entry name" value="Winged helix-like DNA-binding domain superfamily/Winged helix DNA-binding domain"/>
    <property type="match status" value="1"/>
</dbReference>
<protein>
    <submittedName>
        <fullName evidence="6">Selenium metabolism-associated LysR family transcriptional regulator</fullName>
    </submittedName>
</protein>
<dbReference type="Gene3D" id="3.40.190.10">
    <property type="entry name" value="Periplasmic binding protein-like II"/>
    <property type="match status" value="2"/>
</dbReference>
<proteinExistence type="inferred from homology"/>
<dbReference type="SUPFAM" id="SSF46785">
    <property type="entry name" value="Winged helix' DNA-binding domain"/>
    <property type="match status" value="1"/>
</dbReference>
<evidence type="ECO:0000259" key="5">
    <source>
        <dbReference type="PROSITE" id="PS50931"/>
    </source>
</evidence>
<evidence type="ECO:0000313" key="7">
    <source>
        <dbReference type="Proteomes" id="UP001171751"/>
    </source>
</evidence>
<keyword evidence="2" id="KW-0805">Transcription regulation</keyword>
<evidence type="ECO:0000256" key="4">
    <source>
        <dbReference type="ARBA" id="ARBA00023163"/>
    </source>
</evidence>
<evidence type="ECO:0000256" key="2">
    <source>
        <dbReference type="ARBA" id="ARBA00023015"/>
    </source>
</evidence>
<dbReference type="Pfam" id="PF03466">
    <property type="entry name" value="LysR_substrate"/>
    <property type="match status" value="1"/>
</dbReference>
<evidence type="ECO:0000313" key="6">
    <source>
        <dbReference type="EMBL" id="MDO5457719.1"/>
    </source>
</evidence>
<keyword evidence="7" id="KW-1185">Reference proteome</keyword>
<dbReference type="PRINTS" id="PR00039">
    <property type="entry name" value="HTHLYSR"/>
</dbReference>
<keyword evidence="4" id="KW-0804">Transcription</keyword>
<comment type="similarity">
    <text evidence="1">Belongs to the LysR transcriptional regulatory family.</text>
</comment>
<feature type="domain" description="HTH lysR-type" evidence="5">
    <location>
        <begin position="6"/>
        <end position="63"/>
    </location>
</feature>
<dbReference type="InterPro" id="IPR000847">
    <property type="entry name" value="LysR_HTH_N"/>
</dbReference>
<dbReference type="Proteomes" id="UP001171751">
    <property type="component" value="Unassembled WGS sequence"/>
</dbReference>
<organism evidence="6 7">
    <name type="scientific">Atopococcus tabaci</name>
    <dbReference type="NCBI Taxonomy" id="269774"/>
    <lineage>
        <taxon>Bacteria</taxon>
        <taxon>Bacillati</taxon>
        <taxon>Bacillota</taxon>
        <taxon>Bacilli</taxon>
        <taxon>Lactobacillales</taxon>
        <taxon>Carnobacteriaceae</taxon>
        <taxon>Atopococcus</taxon>
    </lineage>
</organism>
<dbReference type="FunFam" id="1.10.10.10:FF:000001">
    <property type="entry name" value="LysR family transcriptional regulator"/>
    <property type="match status" value="1"/>
</dbReference>